<feature type="region of interest" description="Disordered" evidence="2">
    <location>
        <begin position="28"/>
        <end position="48"/>
    </location>
</feature>
<organism evidence="4 5">
    <name type="scientific">Salix dunnii</name>
    <dbReference type="NCBI Taxonomy" id="1413687"/>
    <lineage>
        <taxon>Eukaryota</taxon>
        <taxon>Viridiplantae</taxon>
        <taxon>Streptophyta</taxon>
        <taxon>Embryophyta</taxon>
        <taxon>Tracheophyta</taxon>
        <taxon>Spermatophyta</taxon>
        <taxon>Magnoliopsida</taxon>
        <taxon>eudicotyledons</taxon>
        <taxon>Gunneridae</taxon>
        <taxon>Pentapetalae</taxon>
        <taxon>rosids</taxon>
        <taxon>fabids</taxon>
        <taxon>Malpighiales</taxon>
        <taxon>Salicaceae</taxon>
        <taxon>Saliceae</taxon>
        <taxon>Salix</taxon>
    </lineage>
</organism>
<dbReference type="InterPro" id="IPR036397">
    <property type="entry name" value="RNaseH_sf"/>
</dbReference>
<protein>
    <recommendedName>
        <fullName evidence="3">Integrase catalytic domain-containing protein</fullName>
    </recommendedName>
</protein>
<comment type="caution">
    <text evidence="4">The sequence shown here is derived from an EMBL/GenBank/DDBJ whole genome shotgun (WGS) entry which is preliminary data.</text>
</comment>
<dbReference type="AlphaFoldDB" id="A0A835KAZ3"/>
<name>A0A835KAZ3_9ROSI</name>
<evidence type="ECO:0000313" key="5">
    <source>
        <dbReference type="Proteomes" id="UP000657918"/>
    </source>
</evidence>
<dbReference type="InterPro" id="IPR025724">
    <property type="entry name" value="GAG-pre-integrase_dom"/>
</dbReference>
<dbReference type="GO" id="GO:0006508">
    <property type="term" value="P:proteolysis"/>
    <property type="evidence" value="ECO:0007669"/>
    <property type="project" value="UniProtKB-KW"/>
</dbReference>
<keyword evidence="5" id="KW-1185">Reference proteome</keyword>
<dbReference type="PANTHER" id="PTHR42648">
    <property type="entry name" value="TRANSPOSASE, PUTATIVE-RELATED"/>
    <property type="match status" value="1"/>
</dbReference>
<dbReference type="PANTHER" id="PTHR42648:SF26">
    <property type="entry name" value="INTEGRASE CATALYTIC DOMAIN-CONTAINING PROTEIN"/>
    <property type="match status" value="1"/>
</dbReference>
<proteinExistence type="predicted"/>
<accession>A0A835KAZ3</accession>
<keyword evidence="1" id="KW-0378">Hydrolase</keyword>
<dbReference type="InterPro" id="IPR011990">
    <property type="entry name" value="TPR-like_helical_dom_sf"/>
</dbReference>
<dbReference type="GO" id="GO:0015074">
    <property type="term" value="P:DNA integration"/>
    <property type="evidence" value="ECO:0007669"/>
    <property type="project" value="InterPro"/>
</dbReference>
<dbReference type="Pfam" id="PF00665">
    <property type="entry name" value="rve"/>
    <property type="match status" value="1"/>
</dbReference>
<dbReference type="Gene3D" id="3.30.420.10">
    <property type="entry name" value="Ribonuclease H-like superfamily/Ribonuclease H"/>
    <property type="match status" value="1"/>
</dbReference>
<dbReference type="Proteomes" id="UP000657918">
    <property type="component" value="Unassembled WGS sequence"/>
</dbReference>
<dbReference type="Pfam" id="PF22936">
    <property type="entry name" value="Pol_BBD"/>
    <property type="match status" value="1"/>
</dbReference>
<dbReference type="EMBL" id="JADGMS010000003">
    <property type="protein sequence ID" value="KAF9685188.1"/>
    <property type="molecule type" value="Genomic_DNA"/>
</dbReference>
<dbReference type="InterPro" id="IPR054722">
    <property type="entry name" value="PolX-like_BBD"/>
</dbReference>
<dbReference type="GO" id="GO:0008233">
    <property type="term" value="F:peptidase activity"/>
    <property type="evidence" value="ECO:0007669"/>
    <property type="project" value="UniProtKB-KW"/>
</dbReference>
<dbReference type="InterPro" id="IPR012337">
    <property type="entry name" value="RNaseH-like_sf"/>
</dbReference>
<gene>
    <name evidence="4" type="ORF">SADUNF_Sadunf03G0028400</name>
</gene>
<dbReference type="OrthoDB" id="675068at2759"/>
<feature type="domain" description="Integrase catalytic" evidence="3">
    <location>
        <begin position="525"/>
        <end position="669"/>
    </location>
</feature>
<dbReference type="PROSITE" id="PS50994">
    <property type="entry name" value="INTEGRASE"/>
    <property type="match status" value="1"/>
</dbReference>
<dbReference type="InterPro" id="IPR001584">
    <property type="entry name" value="Integrase_cat-core"/>
</dbReference>
<evidence type="ECO:0000313" key="4">
    <source>
        <dbReference type="EMBL" id="KAF9685188.1"/>
    </source>
</evidence>
<feature type="compositionally biased region" description="Low complexity" evidence="2">
    <location>
        <begin position="28"/>
        <end position="40"/>
    </location>
</feature>
<dbReference type="Pfam" id="PF13976">
    <property type="entry name" value="gag_pre-integrs"/>
    <property type="match status" value="1"/>
</dbReference>
<dbReference type="SUPFAM" id="SSF53098">
    <property type="entry name" value="Ribonuclease H-like"/>
    <property type="match status" value="1"/>
</dbReference>
<sequence>MAASSSYINLNLTTPPFLSPKLKTLSPAKTSTAKTSTVTPIRCGPRSKRGPLVRGRILSTEAILAIQSLKRAHINKSDSNKKLPDLARMIRSDLLSIIRELLRQDLCSLALQVLSTLRSEYPGQIDLDLYADVIFALSRNKCFDDIDRLIDDLEEGESWVKWGSDRGLSRVVRGLVEARRKESTVRICGMLRRSGCGDTWKSDEYVVKVLRRGLKEMGEIELASEVDREFGNACRDAWQVLETLYGTHTRDRIQQIKGELQTLTKGTSSLEDYLHKTKSLASSLCGARKPTDDDEFIICILQGLGSEFDPIVTTLNARDIFPSLKEVIDGCFVSEEEADQYKAFAAIKIGETAEEPWYSDTGANQHMTSDTNEVQGIIFYPGHESVMVGNGQDLSITNTGHIILPTTNLKLNDVLVVPEIKKKLLSVSQFTRDNNCYFLFYPWGFILKDLKTKQVILKGHMKDGLYLINLQQLSTSPVSFLANKVPNHLWHARLGHPHASILTKLCLPSMDKQNTFCEGCVLGKSTKLPFESRKSYANSFLHTLHSDVWGPTSIPSYDGNQFYLIIVDEYSQHIWFFPMHRKSEVATILPSFLKQMETQFDTHVKIFQSDGGCEFVNQSLQNLFKTNGIIHRISCPRTPEQNGLAERHHRYIIEIALTMLSHASVSTKF</sequence>
<reference evidence="4 5" key="1">
    <citation type="submission" date="2020-10" db="EMBL/GenBank/DDBJ databases">
        <title>Plant Genome Project.</title>
        <authorList>
            <person name="Zhang R.-G."/>
        </authorList>
    </citation>
    <scope>NUCLEOTIDE SEQUENCE [LARGE SCALE GENOMIC DNA]</scope>
    <source>
        <strain evidence="4">FAFU-HL-1</strain>
        <tissue evidence="4">Leaf</tissue>
    </source>
</reference>
<evidence type="ECO:0000256" key="1">
    <source>
        <dbReference type="ARBA" id="ARBA00022670"/>
    </source>
</evidence>
<dbReference type="InterPro" id="IPR039537">
    <property type="entry name" value="Retrotran_Ty1/copia-like"/>
</dbReference>
<keyword evidence="1" id="KW-0645">Protease</keyword>
<dbReference type="Gene3D" id="1.25.40.10">
    <property type="entry name" value="Tetratricopeptide repeat domain"/>
    <property type="match status" value="1"/>
</dbReference>
<evidence type="ECO:0000256" key="2">
    <source>
        <dbReference type="SAM" id="MobiDB-lite"/>
    </source>
</evidence>
<evidence type="ECO:0000259" key="3">
    <source>
        <dbReference type="PROSITE" id="PS50994"/>
    </source>
</evidence>
<dbReference type="GO" id="GO:0003676">
    <property type="term" value="F:nucleic acid binding"/>
    <property type="evidence" value="ECO:0007669"/>
    <property type="project" value="InterPro"/>
</dbReference>